<accession>A0ABQ9UVW0</accession>
<keyword evidence="3" id="KW-0597">Phosphoprotein</keyword>
<evidence type="ECO:0000256" key="4">
    <source>
        <dbReference type="SAM" id="MobiDB-lite"/>
    </source>
</evidence>
<dbReference type="Proteomes" id="UP001266305">
    <property type="component" value="Unassembled WGS sequence"/>
</dbReference>
<dbReference type="PANTHER" id="PTHR16308:SF18">
    <property type="entry name" value="UBIQUITIN-ASSOCIATED PROTEIN 2-LIKE"/>
    <property type="match status" value="1"/>
</dbReference>
<evidence type="ECO:0000313" key="5">
    <source>
        <dbReference type="EMBL" id="KAK2101231.1"/>
    </source>
</evidence>
<evidence type="ECO:0000313" key="6">
    <source>
        <dbReference type="Proteomes" id="UP001266305"/>
    </source>
</evidence>
<proteinExistence type="predicted"/>
<feature type="compositionally biased region" description="Low complexity" evidence="4">
    <location>
        <begin position="96"/>
        <end position="109"/>
    </location>
</feature>
<dbReference type="InterPro" id="IPR051833">
    <property type="entry name" value="TC-DDR_regulator"/>
</dbReference>
<name>A0ABQ9UVW0_SAGOE</name>
<dbReference type="PANTHER" id="PTHR16308">
    <property type="entry name" value="UBIQUITIN ASSOCIATED PROTEIN 2-LIKE/LINGERER"/>
    <property type="match status" value="1"/>
</dbReference>
<keyword evidence="2" id="KW-0963">Cytoplasm</keyword>
<dbReference type="EMBL" id="JASSZA010000010">
    <property type="protein sequence ID" value="KAK2101231.1"/>
    <property type="molecule type" value="Genomic_DNA"/>
</dbReference>
<reference evidence="5 6" key="1">
    <citation type="submission" date="2023-05" db="EMBL/GenBank/DDBJ databases">
        <title>B98-5 Cell Line De Novo Hybrid Assembly: An Optical Mapping Approach.</title>
        <authorList>
            <person name="Kananen K."/>
            <person name="Auerbach J.A."/>
            <person name="Kautto E."/>
            <person name="Blachly J.S."/>
        </authorList>
    </citation>
    <scope>NUCLEOTIDE SEQUENCE [LARGE SCALE GENOMIC DNA]</scope>
    <source>
        <strain evidence="5">B95-8</strain>
        <tissue evidence="5">Cell line</tissue>
    </source>
</reference>
<sequence>MVAKWNTTRKAKKIETGPETIVGDMVGHQDGGEVPAMDESVCMGLYQNQLWFEVRKMAPRVEGLLEEERKEEEGAMAEAEVALVADYTEPANTDDNYGNSSGNTRNNTGHFEPDDGMRRDFIVVEGSNYPRKFKTAPGSWRTATEEWGTEDWNEDLSETKIFAASNGSSVPLPVENVTITASQRIDLAVLLGKTPSTIKNDSSNLDLMVSMLREAFGDVGEAKGGSTMGSQFLEQFKTAQALAQLAAQHSQIESTTTSSWDMG</sequence>
<keyword evidence="6" id="KW-1185">Reference proteome</keyword>
<organism evidence="5 6">
    <name type="scientific">Saguinus oedipus</name>
    <name type="common">Cotton-top tamarin</name>
    <name type="synonym">Oedipomidas oedipus</name>
    <dbReference type="NCBI Taxonomy" id="9490"/>
    <lineage>
        <taxon>Eukaryota</taxon>
        <taxon>Metazoa</taxon>
        <taxon>Chordata</taxon>
        <taxon>Craniata</taxon>
        <taxon>Vertebrata</taxon>
        <taxon>Euteleostomi</taxon>
        <taxon>Mammalia</taxon>
        <taxon>Eutheria</taxon>
        <taxon>Euarchontoglires</taxon>
        <taxon>Primates</taxon>
        <taxon>Haplorrhini</taxon>
        <taxon>Platyrrhini</taxon>
        <taxon>Cebidae</taxon>
        <taxon>Callitrichinae</taxon>
        <taxon>Saguinus</taxon>
    </lineage>
</organism>
<feature type="region of interest" description="Disordered" evidence="4">
    <location>
        <begin position="89"/>
        <end position="116"/>
    </location>
</feature>
<evidence type="ECO:0000256" key="3">
    <source>
        <dbReference type="ARBA" id="ARBA00022553"/>
    </source>
</evidence>
<comment type="caution">
    <text evidence="5">The sequence shown here is derived from an EMBL/GenBank/DDBJ whole genome shotgun (WGS) entry which is preliminary data.</text>
</comment>
<evidence type="ECO:0000256" key="1">
    <source>
        <dbReference type="ARBA" id="ARBA00004496"/>
    </source>
</evidence>
<gene>
    <name evidence="5" type="primary">UBAP2L_5</name>
    <name evidence="5" type="ORF">P7K49_022579</name>
</gene>
<evidence type="ECO:0000256" key="2">
    <source>
        <dbReference type="ARBA" id="ARBA00022490"/>
    </source>
</evidence>
<protein>
    <submittedName>
        <fullName evidence="5">Ubiquitin-associated protein 2-like</fullName>
    </submittedName>
</protein>
<comment type="subcellular location">
    <subcellularLocation>
        <location evidence="1">Cytoplasm</location>
    </subcellularLocation>
</comment>